<dbReference type="SUPFAM" id="SSF50118">
    <property type="entry name" value="Cell growth inhibitor/plasmid maintenance toxic component"/>
    <property type="match status" value="1"/>
</dbReference>
<dbReference type="Proteomes" id="UP001065613">
    <property type="component" value="Chromosome"/>
</dbReference>
<reference evidence="4" key="1">
    <citation type="submission" date="2021-04" db="EMBL/GenBank/DDBJ databases">
        <title>Genome sequence of Woronichinia naegeliana from Washington state freshwater lake bloom.</title>
        <authorList>
            <person name="Dreher T.W."/>
        </authorList>
    </citation>
    <scope>NUCLEOTIDE SEQUENCE</scope>
    <source>
        <strain evidence="4">WA131</strain>
    </source>
</reference>
<name>A0A977KTZ9_9CYAN</name>
<evidence type="ECO:0000256" key="3">
    <source>
        <dbReference type="PIRNR" id="PIRNR033490"/>
    </source>
</evidence>
<dbReference type="PIRSF" id="PIRSF033490">
    <property type="entry name" value="MazF"/>
    <property type="match status" value="1"/>
</dbReference>
<dbReference type="Gene3D" id="2.30.30.110">
    <property type="match status" value="1"/>
</dbReference>
<evidence type="ECO:0000256" key="2">
    <source>
        <dbReference type="ARBA" id="ARBA00022649"/>
    </source>
</evidence>
<accession>A0A977KTZ9</accession>
<organism evidence="4">
    <name type="scientific">Woronichinia naegeliana WA131</name>
    <dbReference type="NCBI Taxonomy" id="2824559"/>
    <lineage>
        <taxon>Bacteria</taxon>
        <taxon>Bacillati</taxon>
        <taxon>Cyanobacteriota</taxon>
        <taxon>Cyanophyceae</taxon>
        <taxon>Synechococcales</taxon>
        <taxon>Coelosphaeriaceae</taxon>
        <taxon>Woronichinia</taxon>
    </lineage>
</organism>
<comment type="function">
    <text evidence="3">Toxic component of a type II toxin-antitoxin (TA) system.</text>
</comment>
<dbReference type="InterPro" id="IPR011067">
    <property type="entry name" value="Plasmid_toxin/cell-grow_inhib"/>
</dbReference>
<keyword evidence="3" id="KW-0540">Nuclease</keyword>
<evidence type="ECO:0000313" key="4">
    <source>
        <dbReference type="EMBL" id="UXE58430.1"/>
    </source>
</evidence>
<keyword evidence="3" id="KW-0378">Hydrolase</keyword>
<dbReference type="GO" id="GO:0003677">
    <property type="term" value="F:DNA binding"/>
    <property type="evidence" value="ECO:0007669"/>
    <property type="project" value="InterPro"/>
</dbReference>
<keyword evidence="3" id="KW-0255">Endonuclease</keyword>
<evidence type="ECO:0000256" key="1">
    <source>
        <dbReference type="ARBA" id="ARBA00007521"/>
    </source>
</evidence>
<dbReference type="AlphaFoldDB" id="A0A977KTZ9"/>
<keyword evidence="2" id="KW-1277">Toxin-antitoxin system</keyword>
<dbReference type="GO" id="GO:0016075">
    <property type="term" value="P:rRNA catabolic process"/>
    <property type="evidence" value="ECO:0007669"/>
    <property type="project" value="TreeGrafter"/>
</dbReference>
<dbReference type="InterPro" id="IPR003477">
    <property type="entry name" value="PemK-like"/>
</dbReference>
<dbReference type="PANTHER" id="PTHR33988:SF1">
    <property type="entry name" value="ENDORIBONUCLEASE MAZF7-RELATED"/>
    <property type="match status" value="1"/>
</dbReference>
<comment type="similarity">
    <text evidence="1 3">Belongs to the PemK/MazF family.</text>
</comment>
<dbReference type="GO" id="GO:0004521">
    <property type="term" value="F:RNA endonuclease activity"/>
    <property type="evidence" value="ECO:0007669"/>
    <property type="project" value="TreeGrafter"/>
</dbReference>
<sequence length="111" mass="12253">MKRGEIYFANLDPSIGSETAKCRPVLIVSNDINNQATTTITILPITSNVSKIYPFEIFLQLSESGLPKPSKIQSQQIRTISKQRINGDRVGSLNDQLMSLVDAAIRLHLGL</sequence>
<dbReference type="EMBL" id="CP073041">
    <property type="protein sequence ID" value="UXE58430.1"/>
    <property type="molecule type" value="Genomic_DNA"/>
</dbReference>
<dbReference type="GO" id="GO:0006402">
    <property type="term" value="P:mRNA catabolic process"/>
    <property type="evidence" value="ECO:0007669"/>
    <property type="project" value="TreeGrafter"/>
</dbReference>
<dbReference type="GO" id="GO:0016787">
    <property type="term" value="F:hydrolase activity"/>
    <property type="evidence" value="ECO:0007669"/>
    <property type="project" value="UniProtKB-KW"/>
</dbReference>
<dbReference type="EC" id="3.1.-.-" evidence="3"/>
<dbReference type="PANTHER" id="PTHR33988">
    <property type="entry name" value="ENDORIBONUCLEASE MAZF-RELATED"/>
    <property type="match status" value="1"/>
</dbReference>
<protein>
    <recommendedName>
        <fullName evidence="3">mRNA interferase</fullName>
        <ecNumber evidence="3">3.1.-.-</ecNumber>
    </recommendedName>
</protein>
<gene>
    <name evidence="4" type="ORF">KA717_20355</name>
</gene>
<dbReference type="Pfam" id="PF02452">
    <property type="entry name" value="PemK_toxin"/>
    <property type="match status" value="1"/>
</dbReference>
<dbReference type="KEGG" id="wna:KA717_20355"/>
<proteinExistence type="inferred from homology"/>